<accession>V4AHP0</accession>
<evidence type="ECO:0000256" key="4">
    <source>
        <dbReference type="ARBA" id="ARBA00022771"/>
    </source>
</evidence>
<dbReference type="OrthoDB" id="6285590at2759"/>
<dbReference type="PROSITE" id="PS00518">
    <property type="entry name" value="ZF_RING_1"/>
    <property type="match status" value="1"/>
</dbReference>
<evidence type="ECO:0000256" key="8">
    <source>
        <dbReference type="SAM" id="MobiDB-lite"/>
    </source>
</evidence>
<evidence type="ECO:0000256" key="5">
    <source>
        <dbReference type="ARBA" id="ARBA00022833"/>
    </source>
</evidence>
<dbReference type="PANTHER" id="PTHR22605">
    <property type="entry name" value="RZ-TYPE DOMAIN-CONTAINING PROTEIN"/>
    <property type="match status" value="1"/>
</dbReference>
<proteinExistence type="predicted"/>
<keyword evidence="5" id="KW-0862">Zinc</keyword>
<evidence type="ECO:0000256" key="2">
    <source>
        <dbReference type="ARBA" id="ARBA00022490"/>
    </source>
</evidence>
<dbReference type="RefSeq" id="XP_009054461.1">
    <property type="nucleotide sequence ID" value="XM_009056213.1"/>
</dbReference>
<dbReference type="Proteomes" id="UP000030746">
    <property type="component" value="Unassembled WGS sequence"/>
</dbReference>
<dbReference type="PROSITE" id="PS51981">
    <property type="entry name" value="ZF_RZ"/>
    <property type="match status" value="1"/>
</dbReference>
<feature type="domain" description="RZ-type" evidence="10">
    <location>
        <begin position="3456"/>
        <end position="3533"/>
    </location>
</feature>
<keyword evidence="3" id="KW-0479">Metal-binding</keyword>
<evidence type="ECO:0000256" key="1">
    <source>
        <dbReference type="ARBA" id="ARBA00004496"/>
    </source>
</evidence>
<dbReference type="SMART" id="SM00382">
    <property type="entry name" value="AAA"/>
    <property type="match status" value="2"/>
</dbReference>
<dbReference type="InterPro" id="IPR027417">
    <property type="entry name" value="P-loop_NTPase"/>
</dbReference>
<protein>
    <submittedName>
        <fullName evidence="11">Uncharacterized protein</fullName>
    </submittedName>
</protein>
<dbReference type="InterPro" id="IPR013083">
    <property type="entry name" value="Znf_RING/FYVE/PHD"/>
</dbReference>
<dbReference type="KEGG" id="lgi:LOTGIDRAFT_232244"/>
<gene>
    <name evidence="11" type="ORF">LOTGIDRAFT_232244</name>
</gene>
<dbReference type="PROSITE" id="PS50089">
    <property type="entry name" value="ZF_RING_2"/>
    <property type="match status" value="1"/>
</dbReference>
<dbReference type="GO" id="GO:0005737">
    <property type="term" value="C:cytoplasm"/>
    <property type="evidence" value="ECO:0007669"/>
    <property type="project" value="UniProtKB-SubCell"/>
</dbReference>
<dbReference type="OMA" id="YMKDMKN"/>
<keyword evidence="6" id="KW-0391">Immunity</keyword>
<evidence type="ECO:0000259" key="9">
    <source>
        <dbReference type="PROSITE" id="PS50089"/>
    </source>
</evidence>
<feature type="domain" description="RING-type" evidence="9">
    <location>
        <begin position="2989"/>
        <end position="3029"/>
    </location>
</feature>
<dbReference type="GO" id="GO:0016887">
    <property type="term" value="F:ATP hydrolysis activity"/>
    <property type="evidence" value="ECO:0007669"/>
    <property type="project" value="InterPro"/>
</dbReference>
<dbReference type="GeneID" id="20248850"/>
<dbReference type="InterPro" id="IPR001841">
    <property type="entry name" value="Znf_RING"/>
</dbReference>
<dbReference type="FunFam" id="3.40.50.300:FF:000491">
    <property type="entry name" value="E3 ubiquitin-protein ligase RNF213"/>
    <property type="match status" value="1"/>
</dbReference>
<dbReference type="InterPro" id="IPR003593">
    <property type="entry name" value="AAA+_ATPase"/>
</dbReference>
<name>V4AHP0_LOTGI</name>
<organism evidence="11 12">
    <name type="scientific">Lottia gigantea</name>
    <name type="common">Giant owl limpet</name>
    <dbReference type="NCBI Taxonomy" id="225164"/>
    <lineage>
        <taxon>Eukaryota</taxon>
        <taxon>Metazoa</taxon>
        <taxon>Spiralia</taxon>
        <taxon>Lophotrochozoa</taxon>
        <taxon>Mollusca</taxon>
        <taxon>Gastropoda</taxon>
        <taxon>Patellogastropoda</taxon>
        <taxon>Lottioidea</taxon>
        <taxon>Lottiidae</taxon>
        <taxon>Lottia</taxon>
    </lineage>
</organism>
<dbReference type="CTD" id="20248850"/>
<dbReference type="GO" id="GO:0008270">
    <property type="term" value="F:zinc ion binding"/>
    <property type="evidence" value="ECO:0007669"/>
    <property type="project" value="UniProtKB-KW"/>
</dbReference>
<comment type="subcellular location">
    <subcellularLocation>
        <location evidence="1">Cytoplasm</location>
    </subcellularLocation>
</comment>
<evidence type="ECO:0000313" key="11">
    <source>
        <dbReference type="EMBL" id="ESO94720.1"/>
    </source>
</evidence>
<keyword evidence="12" id="KW-1185">Reference proteome</keyword>
<dbReference type="EMBL" id="KB201750">
    <property type="protein sequence ID" value="ESO94720.1"/>
    <property type="molecule type" value="Genomic_DNA"/>
</dbReference>
<dbReference type="HOGENOM" id="CLU_000066_0_0_1"/>
<dbReference type="Pfam" id="PF20173">
    <property type="entry name" value="ZnF_RZ-type"/>
    <property type="match status" value="1"/>
</dbReference>
<evidence type="ECO:0000259" key="10">
    <source>
        <dbReference type="PROSITE" id="PS51981"/>
    </source>
</evidence>
<feature type="compositionally biased region" description="Acidic residues" evidence="8">
    <location>
        <begin position="1663"/>
        <end position="1684"/>
    </location>
</feature>
<dbReference type="CDD" id="cd16449">
    <property type="entry name" value="RING-HC"/>
    <property type="match status" value="1"/>
</dbReference>
<feature type="region of interest" description="Disordered" evidence="8">
    <location>
        <begin position="1657"/>
        <end position="1684"/>
    </location>
</feature>
<dbReference type="InterPro" id="IPR046439">
    <property type="entry name" value="ZF_RZ_dom"/>
</dbReference>
<keyword evidence="4 7" id="KW-0863">Zinc-finger</keyword>
<dbReference type="Gene3D" id="3.30.40.10">
    <property type="entry name" value="Zinc/RING finger domain, C3HC4 (zinc finger)"/>
    <property type="match status" value="1"/>
</dbReference>
<keyword evidence="2" id="KW-0963">Cytoplasm</keyword>
<dbReference type="SMART" id="SM00184">
    <property type="entry name" value="RING"/>
    <property type="match status" value="1"/>
</dbReference>
<dbReference type="SUPFAM" id="SSF57850">
    <property type="entry name" value="RING/U-box"/>
    <property type="match status" value="1"/>
</dbReference>
<evidence type="ECO:0000313" key="12">
    <source>
        <dbReference type="Proteomes" id="UP000030746"/>
    </source>
</evidence>
<evidence type="ECO:0000256" key="3">
    <source>
        <dbReference type="ARBA" id="ARBA00022723"/>
    </source>
</evidence>
<dbReference type="Gene3D" id="3.40.50.300">
    <property type="entry name" value="P-loop containing nucleotide triphosphate hydrolases"/>
    <property type="match status" value="2"/>
</dbReference>
<sequence length="4211" mass="485629">MEFLTQKCMVELTMVFSKIEDYYRGLLKGEITREEMILITEKSDRMKILFQIVVKDEKIDLVLNVRQKEITGLQDYFDQLQSMLNIARLVFKDDNQFSEEYHTVITDSPDKPLNQLYTTLVEFENVDLDNYTPSINPLHLPQSLLDILPNIHTLEDSQLFLNVWKENARKEEDGNLFERIETAWNNSYKEWMQFRKDFESGNISFQNFGKYVFFLENEKHLKSELDKVFQNEELIQERWKQYETFETITTCQRASTVIMDIKDMLKMTVDFSICTKIKSIGANNKLAMKEIDVSLLNMVGKMKELGKEKLELLQSFRKSESVVNWLKETMKDGLKELKVFVDLAFISAGEGDLEIDRVNCFHTVTSTFAPLIFDLTAKSNFETFMGKCDMIFKDMDSDGLKKLSEKLLDTNRQLEWFKAVRQSHGSVEVTSLEQAEMIVSHGIYKINPPTKSRQTKLEIQTVLSLNVSSNAGEKEMLNDGKYSFEKLMDLQSRLMLVAGQAEKGRERVEAFTSTLDGAVRLAKTYVKLCSDGCVFFNSWRAEFLCDDTTANCARLVFGNNHLLTGHRHPDTVETFVAQVANFLEECHEDWLSYLRKKRQEYLELNYYTVEQLVFLQQEIIKVGTDEPNKLIYPLLSFLKEDCCEKDLQEAMKSAQEEVLNKDKKEEKPVDPIVCSDEEIQMKFIDAMENNGFTRELALQAYIAVNDKEDIDAGLGYCLDHVDSIEESCIDDEEDTSRRFAGWSTGAGSIENNIGHLLKNIPRSDRITCKELIHNFKKIWSEFLMKVSSSVSDYLSLEHLGIILKKLANSEGLSIRRNLPAGLTLGQPNLIVCPNDDMLNCLTYMYMHPGDQPLPKPDEVLICSKDTKFDEVDIFLRRAFYDSYNKIHCLAFADYLDYTVGDKCEKRLIEYVQECKGRNYKFVVLCTQENELKTKLVGALENYRSPPPKICTSKLISCYLSEQFTKAIPESASVVDFSRSLVRVIKSERAGVGKTLYKTRLVEKLSEHQGRNKEISLTIPLFEKEVNVSDITDRLMKYTRHPGHIQPMIFHLDISSEVLDGVDFFLYNLLILGCIRNKDGYVWKKSDHDLYLIENISFNNLQGEKKLHKSIHHIFDILPNVRCWSPTETLSILKGNTPKGYAENDSVFDKTEFKKEVFQRPFHYLDSLDRNLALDTFEKQREPSKENIASCLDVLLRHCGIEDPSWAEIHHFALFLNTQLKDWETSTFCGGYVAEDFPGFAKFVLLFSIEMSRDFATRSLKMSEETPLQKLESRDENDDNSELTKFQIKRHWESSPHPYIFFNPDHHTMTFLGFNIDRNTGNLVDQQNGQIIKPNLMPKNLYDSLDRNRAPLNENFQQLPRLEAISKLCLVMGIESLYDPDPSYELTPDNAKKILAIYMRFRCNIPVIIMGETGCGKTRLVKFMCSLQCPVGTDVQNMILMKVHGGTTPQNIIEMVDKATEIATANANEYGDHFYTVLFFDEANTTESIGLIKEIMCDGTMNGKKFNQYKTLKIIAACNPYRKHTDELIKRLENAGLGYHVDADATTDRMGRVPMRRLVYRVQPLPASMLPLVWDFGQLNTTIENLYIQQMVQRAIDEEELGDMPKLKETLSSILVASQDFMRSQNNECSFVSLRDVERVLTVMCWLLQQADEGDLFDKIKGDENDDEEWGEKTNDDEEEDDEEEDEMVNDITIALILALAVCYRSGLRSRDEFDKEIIKTFKPPFYLPDGIKEYQRIIDRCQESFLEDVDLGTNIAKNHALKENIFLMVVCMELRIPLFLVGKPGSSKSLAKTIVADAMQGNSSRSEFFKNFKQTHMVSFQCSPLSTADGILSTFTQCAKIQKDKNLDAFVATVVLDEIGLAEDSSKMPLKTLHPLLEDGCQGNEKAEPFMKVGFIGISNWALDPAKMNRGISVQREIPDDEELMNTADGICSSSKTVHNRITPVLSDLAKSYLSIFEKAREKREFFGLRDFYSLVKMVYGFAEEFDKTPCWHQLEHCIKRNFGGLDTIDAVKVFKDNLKNVSTEEKPHENDPDCSALGLIEAGLFGKSSQSDSRYLLLLTENYGALGILQEQILQKHRVQTIFGSSFPRDQEYTQVCRNINRIKVCMETGNTVILLNLENLYESLYDALNQYYAKFGGERYVDLGLGSHRVKCRVHKNFRLIVVAEKKVVYEKFPIPLINRLEKHFLTLDNIMTKEQAEVTQKLKDWASKLSQTERYYLRNKDKGKVEEAFMGYHSDAAAAIVLKLWNDSDQQNIFELCKKELLWCSTPEAVLQAENSPIAAEKDFLNHVYFVEQQHTDIFSYVLPRIQGSNTLFAQITTHSTLLTDEEKKAFLLPLRNILLLNLQSFDTEQQFCQQIKNFGQSCTEGNKILIIQCDSHGGTTNLVKSAQYCVDDNLPKYLNNYHVIFIVQLDRMTQQQFTGYQGGKWHCLHIDDLRPIANIGANLMQMKQNSVAVLFKREKDMEDSLYEKMVASPSSDSGLELESINISLEDSDVRKNDGCDMYLTDEYFHSKVVSCIQAAVGRVKDNNDTLSRPTQRVSILITLLKDHGHESEFSKGIRSIVSRLLMEKENERGGSQVSSRWLVSEVCKSDKIQKTGTFRRAIGQYFEEKITPILAGTVALLDKNLNMDIIKETNGWKEKLWLDILNRNNLLDLKYSNFISRENSEVLNEFVVNNTGYGQRCFQSSFPFSWLYVDLIEKTLTSLEYKSEDEQGGDIVKHASDIINCDQELVSLLTNMNITDEIKKDMYISYIGDFIQMKYGNFNESLQKVIMELLITALNQCEYYAEKMDICEVLVAVHYVYLITKIRIQQLIEIAYIYPDVIGIIQQQLEKNGGHPLLDNRVMTIDVMALSILLESLEPEKKQLTSPEGRKEWFERACKYLTVTEKILDSSEEQNGLEYSPICKEFLLRIRCLWTRIMTIKLFIEHFSSESNKKTDQSIRWQMLWMQLTENADLHKIECLQKVEKFLKMINSSVLKKLLGDIGKCSKCGNPFESTPLQLPCQHKVCDSCYNDIRKDVYKVCPECQKVIPSEFDNQIQRSNDSDDQNEIKNFQRNCNSFLMALVSKLCFTSNQPPEPAVIEKLMEYIAINIRPTSTSSTHIQTKPMSVFTNVIDPTPVCRLFLLKLLAKKSFDVVESYLQKYFEYAQHVIEQEADVPKKQLFVEFCFLVCQCLEDMLYERSLDSVDQYKDEIQTATQYLDRAALYLLDNCEVIGKLNHISRCRFGLDITAKYLNMCCKTKRVPNADMKRLFKAAKDVLNIEPNWMWPKKYLIKQICRMYGTDIYTTLMDDDQFKWIGFENKEPLVQDRFIIYGENYLNIRKQLSLVDMGSNVKQLNELKGKADWEIMFVMALLNKVPTFQSQMFEKLKPFIEKNMKKEKDLKELALTILSSEQGSSPLFSVRCTSLVETKNIEYLLCHWLLALKSTPENTILQPLVNLVFNTTTMRDSFLPTMPEEDRENLNLLHSVLKQKESTAVVYRCPNGHPYVIGDCGRPYTKSKCNECAQDIGGQSHNALARNVLDSGTADSTKKGHILGYADQRSNISTPERSLSPVMCSIVRLLTHMSLYLSSKRNQREVKQLVEERYVSGNIEEFFLHHIQKDIGVLQHTLNKSSDDIFLLMNIVCKHLILHLPSDKIDRNKVILNTKDARGRWENRMNKALKPVVQDLDSQLRKGNEDIISNDSGADELLAIVYEKDIDEETDINNLQYNSIIWKYRERITIQHFLRNFQLQIIDKEKEGQSFKIIRLFKQELHHLQVQRFLPSIIKLLHVLMQKFCRKIDRGEASNISMEEVFKKEFTDNGEVLEYFDNFIQAWEILKEKLVSHVCRIDDNVLLSLPSEYHNAKLDLKSRLAAFLPSTKGPGVCSYILVDFLCRKHNEFLESICLLRKQKFEDIITVHSKDLTTYHLFSFHLVKDIEPLVLSNCHYSFYLHYKGSEITYDFDGFENQAVDRLFSRKSRILTNGPVIPIETMLFKADSSNALVFTAIRNLIPQIHLNSVVKRQITEELQKLTNICDSINNLDVATSFVKSLGGEPEMNIHIFMSDTLKMQSSLMSPTARSECKLQHIQSLWLILSFAKEKILTLRKKDSFVDFEEGLNVKVEDSDKTVIEEECKKLSIEKLEVILHFIYENILLKIAQPEVEYREMKLKELLCVELENCSNFAHRPPEYDKVNGDIFLTWPENVLGIHAIHVWKTILHVFTKKDEDYFG</sequence>
<evidence type="ECO:0000256" key="6">
    <source>
        <dbReference type="ARBA" id="ARBA00022859"/>
    </source>
</evidence>
<dbReference type="InterPro" id="IPR017907">
    <property type="entry name" value="Znf_RING_CS"/>
</dbReference>
<dbReference type="GO" id="GO:0004842">
    <property type="term" value="F:ubiquitin-protein transferase activity"/>
    <property type="evidence" value="ECO:0007669"/>
    <property type="project" value="InterPro"/>
</dbReference>
<dbReference type="SUPFAM" id="SSF52540">
    <property type="entry name" value="P-loop containing nucleoside triphosphate hydrolases"/>
    <property type="match status" value="2"/>
</dbReference>
<reference evidence="11 12" key="1">
    <citation type="journal article" date="2013" name="Nature">
        <title>Insights into bilaterian evolution from three spiralian genomes.</title>
        <authorList>
            <person name="Simakov O."/>
            <person name="Marletaz F."/>
            <person name="Cho S.J."/>
            <person name="Edsinger-Gonzales E."/>
            <person name="Havlak P."/>
            <person name="Hellsten U."/>
            <person name="Kuo D.H."/>
            <person name="Larsson T."/>
            <person name="Lv J."/>
            <person name="Arendt D."/>
            <person name="Savage R."/>
            <person name="Osoegawa K."/>
            <person name="de Jong P."/>
            <person name="Grimwood J."/>
            <person name="Chapman J.A."/>
            <person name="Shapiro H."/>
            <person name="Aerts A."/>
            <person name="Otillar R.P."/>
            <person name="Terry A.Y."/>
            <person name="Boore J.L."/>
            <person name="Grigoriev I.V."/>
            <person name="Lindberg D.R."/>
            <person name="Seaver E.C."/>
            <person name="Weisblat D.A."/>
            <person name="Putnam N.H."/>
            <person name="Rokhsar D.S."/>
        </authorList>
    </citation>
    <scope>NUCLEOTIDE SEQUENCE [LARGE SCALE GENOMIC DNA]</scope>
</reference>
<dbReference type="PANTHER" id="PTHR22605:SF16">
    <property type="entry name" value="E3 UBIQUITIN-PROTEIN LIGASE RNF213"/>
    <property type="match status" value="1"/>
</dbReference>
<dbReference type="GO" id="GO:0002376">
    <property type="term" value="P:immune system process"/>
    <property type="evidence" value="ECO:0007669"/>
    <property type="project" value="UniProtKB-KW"/>
</dbReference>
<evidence type="ECO:0000256" key="7">
    <source>
        <dbReference type="PROSITE-ProRule" id="PRU00175"/>
    </source>
</evidence>
<dbReference type="InterPro" id="IPR031248">
    <property type="entry name" value="RNF213"/>
</dbReference>